<evidence type="ECO:0000259" key="8">
    <source>
        <dbReference type="Pfam" id="PF03061"/>
    </source>
</evidence>
<proteinExistence type="inferred from homology"/>
<dbReference type="AlphaFoldDB" id="A0A3A1YX21"/>
<gene>
    <name evidence="9" type="ORF">CJP73_05200</name>
</gene>
<dbReference type="EC" id="3.1.2.20" evidence="5"/>
<dbReference type="OrthoDB" id="4717506at2"/>
<comment type="catalytic activity">
    <reaction evidence="3">
        <text>a long-chain fatty acyl-CoA + H2O = a long-chain fatty acid + CoA + H(+)</text>
        <dbReference type="Rhea" id="RHEA:67680"/>
        <dbReference type="ChEBI" id="CHEBI:15377"/>
        <dbReference type="ChEBI" id="CHEBI:15378"/>
        <dbReference type="ChEBI" id="CHEBI:57287"/>
        <dbReference type="ChEBI" id="CHEBI:57560"/>
        <dbReference type="ChEBI" id="CHEBI:83139"/>
    </reaction>
</comment>
<keyword evidence="1" id="KW-0378">Hydrolase</keyword>
<evidence type="ECO:0000256" key="4">
    <source>
        <dbReference type="ARBA" id="ARBA00038381"/>
    </source>
</evidence>
<dbReference type="PANTHER" id="PTHR43240:SF20">
    <property type="entry name" value="MEDIUM_LONG-CHAIN ACYL-COA THIOESTERASE YIGI"/>
    <property type="match status" value="1"/>
</dbReference>
<dbReference type="GO" id="GO:0047617">
    <property type="term" value="F:fatty acyl-CoA hydrolase activity"/>
    <property type="evidence" value="ECO:0007669"/>
    <property type="project" value="UniProtKB-EC"/>
</dbReference>
<comment type="caution">
    <text evidence="9">The sequence shown here is derived from an EMBL/GenBank/DDBJ whole genome shotgun (WGS) entry which is preliminary data.</text>
</comment>
<sequence length="151" mass="16312">MTDLSKESVDYFGLNIPFMQCIGLQPEKFSPELTRTRLPWRADLTNSRGDIHGGTLMSALDLTLSAAARANDPSTSMATIDMATHFLAPATGNVVFEARCLRMGRSIAFCEGRAVDDQGNVLVTATATFKIIWPRPDQAASSSQRNDSSAG</sequence>
<dbReference type="PANTHER" id="PTHR43240">
    <property type="entry name" value="1,4-DIHYDROXY-2-NAPHTHOYL-COA THIOESTERASE 1"/>
    <property type="match status" value="1"/>
</dbReference>
<reference evidence="9 10" key="1">
    <citation type="submission" date="2017-08" db="EMBL/GenBank/DDBJ databases">
        <title>Pusillimonas indicus sp. nov., a member of the family Alcaligenaceae isolated from surface seawater.</title>
        <authorList>
            <person name="Li J."/>
        </authorList>
    </citation>
    <scope>NUCLEOTIDE SEQUENCE [LARGE SCALE GENOMIC DNA]</scope>
    <source>
        <strain evidence="9 10">L52-1-41</strain>
    </source>
</reference>
<evidence type="ECO:0000256" key="2">
    <source>
        <dbReference type="ARBA" id="ARBA00035880"/>
    </source>
</evidence>
<dbReference type="Proteomes" id="UP000266206">
    <property type="component" value="Unassembled WGS sequence"/>
</dbReference>
<evidence type="ECO:0000256" key="3">
    <source>
        <dbReference type="ARBA" id="ARBA00036002"/>
    </source>
</evidence>
<dbReference type="Pfam" id="PF03061">
    <property type="entry name" value="4HBT"/>
    <property type="match status" value="1"/>
</dbReference>
<evidence type="ECO:0000313" key="10">
    <source>
        <dbReference type="Proteomes" id="UP000266206"/>
    </source>
</evidence>
<feature type="domain" description="Thioesterase" evidence="8">
    <location>
        <begin position="49"/>
        <end position="121"/>
    </location>
</feature>
<dbReference type="EMBL" id="NQYH01000002">
    <property type="protein sequence ID" value="RIY41839.1"/>
    <property type="molecule type" value="Genomic_DNA"/>
</dbReference>
<evidence type="ECO:0000256" key="6">
    <source>
        <dbReference type="ARBA" id="ARBA00040062"/>
    </source>
</evidence>
<evidence type="ECO:0000256" key="7">
    <source>
        <dbReference type="ARBA" id="ARBA00048062"/>
    </source>
</evidence>
<dbReference type="NCBIfam" id="TIGR00369">
    <property type="entry name" value="unchar_dom_1"/>
    <property type="match status" value="1"/>
</dbReference>
<dbReference type="Gene3D" id="3.10.129.10">
    <property type="entry name" value="Hotdog Thioesterase"/>
    <property type="match status" value="1"/>
</dbReference>
<name>A0A3A1YX21_9BURK</name>
<dbReference type="SUPFAM" id="SSF54637">
    <property type="entry name" value="Thioesterase/thiol ester dehydrase-isomerase"/>
    <property type="match status" value="1"/>
</dbReference>
<organism evidence="9 10">
    <name type="scientific">Neopusillimonas maritima</name>
    <dbReference type="NCBI Taxonomy" id="2026239"/>
    <lineage>
        <taxon>Bacteria</taxon>
        <taxon>Pseudomonadati</taxon>
        <taxon>Pseudomonadota</taxon>
        <taxon>Betaproteobacteria</taxon>
        <taxon>Burkholderiales</taxon>
        <taxon>Alcaligenaceae</taxon>
        <taxon>Neopusillimonas</taxon>
    </lineage>
</organism>
<evidence type="ECO:0000313" key="9">
    <source>
        <dbReference type="EMBL" id="RIY41839.1"/>
    </source>
</evidence>
<dbReference type="CDD" id="cd03443">
    <property type="entry name" value="PaaI_thioesterase"/>
    <property type="match status" value="1"/>
</dbReference>
<comment type="catalytic activity">
    <reaction evidence="2">
        <text>a fatty acyl-CoA + H2O = a fatty acid + CoA + H(+)</text>
        <dbReference type="Rhea" id="RHEA:16781"/>
        <dbReference type="ChEBI" id="CHEBI:15377"/>
        <dbReference type="ChEBI" id="CHEBI:15378"/>
        <dbReference type="ChEBI" id="CHEBI:28868"/>
        <dbReference type="ChEBI" id="CHEBI:57287"/>
        <dbReference type="ChEBI" id="CHEBI:77636"/>
        <dbReference type="EC" id="3.1.2.20"/>
    </reaction>
</comment>
<dbReference type="InterPro" id="IPR003736">
    <property type="entry name" value="PAAI_dom"/>
</dbReference>
<evidence type="ECO:0000256" key="5">
    <source>
        <dbReference type="ARBA" id="ARBA00038894"/>
    </source>
</evidence>
<dbReference type="InterPro" id="IPR029069">
    <property type="entry name" value="HotDog_dom_sf"/>
</dbReference>
<accession>A0A3A1YX21</accession>
<protein>
    <recommendedName>
        <fullName evidence="6">Medium/long-chain acyl-CoA thioesterase YigI</fullName>
        <ecNumber evidence="5">3.1.2.20</ecNumber>
    </recommendedName>
</protein>
<dbReference type="InterPro" id="IPR006683">
    <property type="entry name" value="Thioestr_dom"/>
</dbReference>
<comment type="catalytic activity">
    <reaction evidence="7">
        <text>a medium-chain fatty acyl-CoA + H2O = a medium-chain fatty acid + CoA + H(+)</text>
        <dbReference type="Rhea" id="RHEA:68184"/>
        <dbReference type="ChEBI" id="CHEBI:15377"/>
        <dbReference type="ChEBI" id="CHEBI:15378"/>
        <dbReference type="ChEBI" id="CHEBI:57287"/>
        <dbReference type="ChEBI" id="CHEBI:59558"/>
        <dbReference type="ChEBI" id="CHEBI:90546"/>
    </reaction>
</comment>
<comment type="similarity">
    <text evidence="4">Belongs to the YigI thioesterase family.</text>
</comment>
<evidence type="ECO:0000256" key="1">
    <source>
        <dbReference type="ARBA" id="ARBA00022801"/>
    </source>
</evidence>